<comment type="caution">
    <text evidence="11">The sequence shown here is derived from an EMBL/GenBank/DDBJ whole genome shotgun (WGS) entry which is preliminary data.</text>
</comment>
<dbReference type="GO" id="GO:0005549">
    <property type="term" value="F:odorant binding"/>
    <property type="evidence" value="ECO:0007669"/>
    <property type="project" value="InterPro"/>
</dbReference>
<keyword evidence="4 10" id="KW-0812">Transmembrane</keyword>
<sequence>MEILGVLKSYTIIKNMEKLKQLLVTLDIDLFQPKDRQQRNLIQSNLNSWKIVVWSFWLLTLIWLFFYNFGPILDKTSKEYMLPFRAWYPYNTETSPQYELTYLHQFIGITYLTIISINVDTLIAALNMYIGAQLDII</sequence>
<evidence type="ECO:0000256" key="4">
    <source>
        <dbReference type="ARBA" id="ARBA00022692"/>
    </source>
</evidence>
<proteinExistence type="predicted"/>
<evidence type="ECO:0000256" key="2">
    <source>
        <dbReference type="ARBA" id="ARBA00022475"/>
    </source>
</evidence>
<evidence type="ECO:0000256" key="10">
    <source>
        <dbReference type="SAM" id="Phobius"/>
    </source>
</evidence>
<dbReference type="Pfam" id="PF02949">
    <property type="entry name" value="7tm_6"/>
    <property type="match status" value="1"/>
</dbReference>
<dbReference type="GO" id="GO:0007165">
    <property type="term" value="P:signal transduction"/>
    <property type="evidence" value="ECO:0007669"/>
    <property type="project" value="UniProtKB-KW"/>
</dbReference>
<organism evidence="11 12">
    <name type="scientific">Asbolus verrucosus</name>
    <name type="common">Desert ironclad beetle</name>
    <dbReference type="NCBI Taxonomy" id="1661398"/>
    <lineage>
        <taxon>Eukaryota</taxon>
        <taxon>Metazoa</taxon>
        <taxon>Ecdysozoa</taxon>
        <taxon>Arthropoda</taxon>
        <taxon>Hexapoda</taxon>
        <taxon>Insecta</taxon>
        <taxon>Pterygota</taxon>
        <taxon>Neoptera</taxon>
        <taxon>Endopterygota</taxon>
        <taxon>Coleoptera</taxon>
        <taxon>Polyphaga</taxon>
        <taxon>Cucujiformia</taxon>
        <taxon>Tenebrionidae</taxon>
        <taxon>Pimeliinae</taxon>
        <taxon>Asbolus</taxon>
    </lineage>
</organism>
<reference evidence="11 12" key="1">
    <citation type="submission" date="2017-03" db="EMBL/GenBank/DDBJ databases">
        <title>Genome of the blue death feigning beetle - Asbolus verrucosus.</title>
        <authorList>
            <person name="Rider S.D."/>
        </authorList>
    </citation>
    <scope>NUCLEOTIDE SEQUENCE [LARGE SCALE GENOMIC DNA]</scope>
    <source>
        <strain evidence="11">Butters</strain>
        <tissue evidence="11">Head and leg muscle</tissue>
    </source>
</reference>
<dbReference type="PANTHER" id="PTHR21137">
    <property type="entry name" value="ODORANT RECEPTOR"/>
    <property type="match status" value="1"/>
</dbReference>
<dbReference type="GO" id="GO:0005886">
    <property type="term" value="C:plasma membrane"/>
    <property type="evidence" value="ECO:0007669"/>
    <property type="project" value="UniProtKB-SubCell"/>
</dbReference>
<evidence type="ECO:0000256" key="9">
    <source>
        <dbReference type="ARBA" id="ARBA00023224"/>
    </source>
</evidence>
<evidence type="ECO:0000256" key="5">
    <source>
        <dbReference type="ARBA" id="ARBA00022725"/>
    </source>
</evidence>
<feature type="non-terminal residue" evidence="11">
    <location>
        <position position="137"/>
    </location>
</feature>
<dbReference type="OrthoDB" id="6780189at2759"/>
<evidence type="ECO:0000313" key="12">
    <source>
        <dbReference type="Proteomes" id="UP000292052"/>
    </source>
</evidence>
<dbReference type="PANTHER" id="PTHR21137:SF35">
    <property type="entry name" value="ODORANT RECEPTOR 19A-RELATED"/>
    <property type="match status" value="1"/>
</dbReference>
<keyword evidence="12" id="KW-1185">Reference proteome</keyword>
<gene>
    <name evidence="11" type="ORF">BDFB_014951</name>
</gene>
<accession>A0A482VPV4</accession>
<keyword evidence="9" id="KW-0807">Transducer</keyword>
<keyword evidence="5" id="KW-0552">Olfaction</keyword>
<evidence type="ECO:0000313" key="11">
    <source>
        <dbReference type="EMBL" id="RZC34700.1"/>
    </source>
</evidence>
<evidence type="ECO:0000256" key="1">
    <source>
        <dbReference type="ARBA" id="ARBA00004651"/>
    </source>
</evidence>
<dbReference type="AlphaFoldDB" id="A0A482VPV4"/>
<keyword evidence="2" id="KW-1003">Cell membrane</keyword>
<evidence type="ECO:0000256" key="6">
    <source>
        <dbReference type="ARBA" id="ARBA00022989"/>
    </source>
</evidence>
<evidence type="ECO:0000256" key="7">
    <source>
        <dbReference type="ARBA" id="ARBA00023136"/>
    </source>
</evidence>
<evidence type="ECO:0000256" key="3">
    <source>
        <dbReference type="ARBA" id="ARBA00022606"/>
    </source>
</evidence>
<keyword evidence="3" id="KW-0716">Sensory transduction</keyword>
<dbReference type="GO" id="GO:0004984">
    <property type="term" value="F:olfactory receptor activity"/>
    <property type="evidence" value="ECO:0007669"/>
    <property type="project" value="InterPro"/>
</dbReference>
<dbReference type="InterPro" id="IPR004117">
    <property type="entry name" value="7tm6_olfct_rcpt"/>
</dbReference>
<dbReference type="Proteomes" id="UP000292052">
    <property type="component" value="Unassembled WGS sequence"/>
</dbReference>
<keyword evidence="7 10" id="KW-0472">Membrane</keyword>
<keyword evidence="6 10" id="KW-1133">Transmembrane helix</keyword>
<feature type="transmembrane region" description="Helical" evidence="10">
    <location>
        <begin position="51"/>
        <end position="69"/>
    </location>
</feature>
<name>A0A482VPV4_ASBVE</name>
<evidence type="ECO:0000256" key="8">
    <source>
        <dbReference type="ARBA" id="ARBA00023170"/>
    </source>
</evidence>
<protein>
    <submittedName>
        <fullName evidence="11">7tm 6 domain containing protein</fullName>
    </submittedName>
</protein>
<keyword evidence="8" id="KW-0675">Receptor</keyword>
<dbReference type="EMBL" id="QDEB01077488">
    <property type="protein sequence ID" value="RZC34700.1"/>
    <property type="molecule type" value="Genomic_DNA"/>
</dbReference>
<comment type="subcellular location">
    <subcellularLocation>
        <location evidence="1">Cell membrane</location>
        <topology evidence="1">Multi-pass membrane protein</topology>
    </subcellularLocation>
</comment>